<dbReference type="RefSeq" id="WP_345199539.1">
    <property type="nucleotide sequence ID" value="NZ_BAABHX010000001.1"/>
</dbReference>
<keyword evidence="2" id="KW-1185">Reference proteome</keyword>
<protein>
    <recommendedName>
        <fullName evidence="3">HNH endonuclease</fullName>
    </recommendedName>
</protein>
<reference evidence="2" key="1">
    <citation type="journal article" date="2019" name="Int. J. Syst. Evol. Microbiol.">
        <title>The Global Catalogue of Microorganisms (GCM) 10K type strain sequencing project: providing services to taxonomists for standard genome sequencing and annotation.</title>
        <authorList>
            <consortium name="The Broad Institute Genomics Platform"/>
            <consortium name="The Broad Institute Genome Sequencing Center for Infectious Disease"/>
            <person name="Wu L."/>
            <person name="Ma J."/>
        </authorList>
    </citation>
    <scope>NUCLEOTIDE SEQUENCE [LARGE SCALE GENOMIC DNA]</scope>
    <source>
        <strain evidence="2">JCM 18019</strain>
    </source>
</reference>
<accession>A0ABP9LPE5</accession>
<evidence type="ECO:0000313" key="1">
    <source>
        <dbReference type="EMBL" id="GAA5082765.1"/>
    </source>
</evidence>
<name>A0ABP9LPE5_9FLAO</name>
<evidence type="ECO:0000313" key="2">
    <source>
        <dbReference type="Proteomes" id="UP001500353"/>
    </source>
</evidence>
<evidence type="ECO:0008006" key="3">
    <source>
        <dbReference type="Google" id="ProtNLM"/>
    </source>
</evidence>
<sequence>MRLNFIYFNFDKSQLIKNLNKVDIKEFLEDNLKKINSKCFICFCDLGSDNLSKEHIIPKWLFKKFNQTNGEIKLGNSSNLKYQRLTIPACKDCNNGLLSEIEQDFKLILEENFTNLTFEDELTIAQWTLKVMLGTILKETILDKDIRNRGEKILSFEEIQKLIPLFILLQSVKYETKFENGKPWSLFITTFDSEDYDYQSHSFFKSASFKFGKIGFTITFDDSGYYKKAITNEFKFTNLSHKQFIVLAYSFFSLRSNELKDLTAHKEITSNILLIKNKKLFFKPKILLDKNFLTKYNHLIEIYQKRSNVNS</sequence>
<comment type="caution">
    <text evidence="1">The sequence shown here is derived from an EMBL/GenBank/DDBJ whole genome shotgun (WGS) entry which is preliminary data.</text>
</comment>
<gene>
    <name evidence="1" type="ORF">GCM10023210_00490</name>
</gene>
<dbReference type="EMBL" id="BAABHX010000001">
    <property type="protein sequence ID" value="GAA5082765.1"/>
    <property type="molecule type" value="Genomic_DNA"/>
</dbReference>
<proteinExistence type="predicted"/>
<organism evidence="1 2">
    <name type="scientific">Chryseobacterium ginsengisoli</name>
    <dbReference type="NCBI Taxonomy" id="363853"/>
    <lineage>
        <taxon>Bacteria</taxon>
        <taxon>Pseudomonadati</taxon>
        <taxon>Bacteroidota</taxon>
        <taxon>Flavobacteriia</taxon>
        <taxon>Flavobacteriales</taxon>
        <taxon>Weeksellaceae</taxon>
        <taxon>Chryseobacterium group</taxon>
        <taxon>Chryseobacterium</taxon>
    </lineage>
</organism>
<dbReference type="Proteomes" id="UP001500353">
    <property type="component" value="Unassembled WGS sequence"/>
</dbReference>